<evidence type="ECO:0000313" key="2">
    <source>
        <dbReference type="Proteomes" id="UP000233742"/>
    </source>
</evidence>
<proteinExistence type="predicted"/>
<protein>
    <submittedName>
        <fullName evidence="1">Uncharacterized protein</fullName>
    </submittedName>
</protein>
<name>A0A2K9ES27_9RHOB</name>
<dbReference type="KEGG" id="paro:CUV01_15065"/>
<evidence type="ECO:0000313" key="1">
    <source>
        <dbReference type="EMBL" id="AUH34525.1"/>
    </source>
</evidence>
<keyword evidence="2" id="KW-1185">Reference proteome</keyword>
<reference evidence="1 2" key="1">
    <citation type="submission" date="2017-12" db="EMBL/GenBank/DDBJ databases">
        <authorList>
            <person name="Hurst M.R.H."/>
        </authorList>
    </citation>
    <scope>NUCLEOTIDE SEQUENCE [LARGE SCALE GENOMIC DNA]</scope>
    <source>
        <strain evidence="1 2">BM15</strain>
    </source>
</reference>
<dbReference type="EMBL" id="CP025408">
    <property type="protein sequence ID" value="AUH34525.1"/>
    <property type="molecule type" value="Genomic_DNA"/>
</dbReference>
<accession>A0A2K9ES27</accession>
<dbReference type="Proteomes" id="UP000233742">
    <property type="component" value="Chromosome"/>
</dbReference>
<dbReference type="AlphaFoldDB" id="A0A2K9ES27"/>
<gene>
    <name evidence="1" type="ORF">CUV01_15065</name>
</gene>
<sequence>MACSEGTMIEFILIACLQDTPEECRTESRLLSDMTLIQCMTSSQFLVADWGKNHPEWQIQKHRCRVFQADRAEI</sequence>
<organism evidence="1 2">
    <name type="scientific">Paracoccus tegillarcae</name>
    <dbReference type="NCBI Taxonomy" id="1529068"/>
    <lineage>
        <taxon>Bacteria</taxon>
        <taxon>Pseudomonadati</taxon>
        <taxon>Pseudomonadota</taxon>
        <taxon>Alphaproteobacteria</taxon>
        <taxon>Rhodobacterales</taxon>
        <taxon>Paracoccaceae</taxon>
        <taxon>Paracoccus</taxon>
    </lineage>
</organism>